<feature type="DNA-binding region" description="OmpR/PhoB-type" evidence="3">
    <location>
        <begin position="1"/>
        <end position="104"/>
    </location>
</feature>
<accession>A0ABQ3XYA7</accession>
<sequence>MSDARAILRISVLGSIQVHRGPVPIDPGPGKQRAVLAVLALHVGHAVSIDALLGAVWDGTQPASARQLVHTYVARLRRLLEPDLPPRGRTNIISSGPGGYRLLTGRELVDVTRFELLYRRAQQFSSADEPQRTFELLGEAMRLWRDPELTELSALLHASDTLDLLRRTWSEAALDYVRAGLDVRQAPAVLPVARRLAATEPMNETAQALYMVALEQTGRRAAAVRHFDDIRVMLKAELGVGPGSQLSDAYRAVLAGDEPAAGPAGAVSAPAEQIRPPWRGRGPGLGQLIYRERDLDAVMCLLAGQRLLTVTGPPGCGKSALALHAAACLRDNLPGGVVVLDCADLGPTARLDRRLSMLLGAEPATGAPSRLIGEQQMLIVFDDAELVMDGCAEVVDDVVRACPNVSVVVTSREPLGVPYETVWRLRPLRLSRDDEACWEAEPPAVQLFARRAAQVRPGLRLGADEVRTVETLCEQLDHLPLAVELAAECLATDTLDELSRRLDDPLRELRPPRRGQPLHHRSLQAALLRSLGCLDQQERWCLRRLGELPLRFRAEQAEALWRSSPHGPVDGRLMLRRLADKSLLFVHHDLAGPVYGKLRLVHRVAVGLGTAEHRFGEHAVAVR</sequence>
<dbReference type="InterPro" id="IPR001867">
    <property type="entry name" value="OmpR/PhoB-type_DNA-bd"/>
</dbReference>
<name>A0ABQ3XYA7_9ACTN</name>
<protein>
    <recommendedName>
        <fullName evidence="4">OmpR/PhoB-type domain-containing protein</fullName>
    </recommendedName>
</protein>
<comment type="similarity">
    <text evidence="1">Belongs to the AfsR/DnrI/RedD regulatory family.</text>
</comment>
<evidence type="ECO:0000313" key="5">
    <source>
        <dbReference type="EMBL" id="GID72731.1"/>
    </source>
</evidence>
<evidence type="ECO:0000313" key="6">
    <source>
        <dbReference type="Proteomes" id="UP000609879"/>
    </source>
</evidence>
<dbReference type="PROSITE" id="PS51755">
    <property type="entry name" value="OMPR_PHOB"/>
    <property type="match status" value="1"/>
</dbReference>
<dbReference type="Gene3D" id="1.25.40.10">
    <property type="entry name" value="Tetratricopeptide repeat domain"/>
    <property type="match status" value="1"/>
</dbReference>
<dbReference type="Pfam" id="PF00486">
    <property type="entry name" value="Trans_reg_C"/>
    <property type="match status" value="1"/>
</dbReference>
<evidence type="ECO:0000256" key="3">
    <source>
        <dbReference type="PROSITE-ProRule" id="PRU01091"/>
    </source>
</evidence>
<dbReference type="SUPFAM" id="SSF46894">
    <property type="entry name" value="C-terminal effector domain of the bipartite response regulators"/>
    <property type="match status" value="1"/>
</dbReference>
<dbReference type="InterPro" id="IPR003593">
    <property type="entry name" value="AAA+_ATPase"/>
</dbReference>
<dbReference type="Proteomes" id="UP000609879">
    <property type="component" value="Unassembled WGS sequence"/>
</dbReference>
<dbReference type="InterPro" id="IPR005158">
    <property type="entry name" value="BTAD"/>
</dbReference>
<dbReference type="InterPro" id="IPR036388">
    <property type="entry name" value="WH-like_DNA-bd_sf"/>
</dbReference>
<comment type="caution">
    <text evidence="5">The sequence shown here is derived from an EMBL/GenBank/DDBJ whole genome shotgun (WGS) entry which is preliminary data.</text>
</comment>
<dbReference type="CDD" id="cd15831">
    <property type="entry name" value="BTAD"/>
    <property type="match status" value="1"/>
</dbReference>
<organism evidence="5 6">
    <name type="scientific">Paractinoplanes deccanensis</name>
    <dbReference type="NCBI Taxonomy" id="113561"/>
    <lineage>
        <taxon>Bacteria</taxon>
        <taxon>Bacillati</taxon>
        <taxon>Actinomycetota</taxon>
        <taxon>Actinomycetes</taxon>
        <taxon>Micromonosporales</taxon>
        <taxon>Micromonosporaceae</taxon>
        <taxon>Paractinoplanes</taxon>
    </lineage>
</organism>
<dbReference type="InterPro" id="IPR016032">
    <property type="entry name" value="Sig_transdc_resp-reg_C-effctor"/>
</dbReference>
<dbReference type="EMBL" id="BOMI01000021">
    <property type="protein sequence ID" value="GID72731.1"/>
    <property type="molecule type" value="Genomic_DNA"/>
</dbReference>
<reference evidence="5 6" key="1">
    <citation type="submission" date="2021-01" db="EMBL/GenBank/DDBJ databases">
        <title>Whole genome shotgun sequence of Actinoplanes deccanensis NBRC 13994.</title>
        <authorList>
            <person name="Komaki H."/>
            <person name="Tamura T."/>
        </authorList>
    </citation>
    <scope>NUCLEOTIDE SEQUENCE [LARGE SCALE GENOMIC DNA]</scope>
    <source>
        <strain evidence="5 6">NBRC 13994</strain>
    </source>
</reference>
<dbReference type="Gene3D" id="1.10.10.10">
    <property type="entry name" value="Winged helix-like DNA-binding domain superfamily/Winged helix DNA-binding domain"/>
    <property type="match status" value="1"/>
</dbReference>
<dbReference type="InterPro" id="IPR027417">
    <property type="entry name" value="P-loop_NTPase"/>
</dbReference>
<dbReference type="Gene3D" id="3.40.50.300">
    <property type="entry name" value="P-loop containing nucleotide triphosphate hydrolases"/>
    <property type="match status" value="1"/>
</dbReference>
<keyword evidence="6" id="KW-1185">Reference proteome</keyword>
<proteinExistence type="inferred from homology"/>
<dbReference type="SUPFAM" id="SSF52540">
    <property type="entry name" value="P-loop containing nucleoside triphosphate hydrolases"/>
    <property type="match status" value="1"/>
</dbReference>
<evidence type="ECO:0000256" key="2">
    <source>
        <dbReference type="ARBA" id="ARBA00023125"/>
    </source>
</evidence>
<dbReference type="PANTHER" id="PTHR47691">
    <property type="entry name" value="REGULATOR-RELATED"/>
    <property type="match status" value="1"/>
</dbReference>
<evidence type="ECO:0000259" key="4">
    <source>
        <dbReference type="PROSITE" id="PS51755"/>
    </source>
</evidence>
<dbReference type="Pfam" id="PF03704">
    <property type="entry name" value="BTAD"/>
    <property type="match status" value="1"/>
</dbReference>
<dbReference type="PANTHER" id="PTHR47691:SF3">
    <property type="entry name" value="HTH-TYPE TRANSCRIPTIONAL REGULATOR RV0890C-RELATED"/>
    <property type="match status" value="1"/>
</dbReference>
<feature type="domain" description="OmpR/PhoB-type" evidence="4">
    <location>
        <begin position="1"/>
        <end position="104"/>
    </location>
</feature>
<dbReference type="SMART" id="SM00382">
    <property type="entry name" value="AAA"/>
    <property type="match status" value="1"/>
</dbReference>
<dbReference type="SMART" id="SM00862">
    <property type="entry name" value="Trans_reg_C"/>
    <property type="match status" value="1"/>
</dbReference>
<keyword evidence="2 3" id="KW-0238">DNA-binding</keyword>
<dbReference type="SMART" id="SM01043">
    <property type="entry name" value="BTAD"/>
    <property type="match status" value="1"/>
</dbReference>
<gene>
    <name evidence="5" type="ORF">Ade02nite_13720</name>
</gene>
<dbReference type="SUPFAM" id="SSF48452">
    <property type="entry name" value="TPR-like"/>
    <property type="match status" value="1"/>
</dbReference>
<dbReference type="InterPro" id="IPR011990">
    <property type="entry name" value="TPR-like_helical_dom_sf"/>
</dbReference>
<evidence type="ECO:0000256" key="1">
    <source>
        <dbReference type="ARBA" id="ARBA00005820"/>
    </source>
</evidence>